<dbReference type="Proteomes" id="UP000316238">
    <property type="component" value="Unassembled WGS sequence"/>
</dbReference>
<dbReference type="AlphaFoldDB" id="A0A521G1N8"/>
<reference evidence="1" key="1">
    <citation type="submission" date="2017-07" db="EMBL/GenBank/DDBJ databases">
        <title>The cable genome - Insights into the physiology and evolution of filamentous bacteria capable of sulfide oxidation via long distance electron transfer.</title>
        <authorList>
            <person name="Thorup C."/>
            <person name="Bjerg J.T."/>
            <person name="Schreiber L."/>
            <person name="Nielsen L.P."/>
            <person name="Kjeldsen K.U."/>
            <person name="Boesen T."/>
            <person name="Boggild A."/>
            <person name="Meysman F."/>
            <person name="Geelhoed J."/>
            <person name="Schramm A."/>
        </authorList>
    </citation>
    <scope>NUCLEOTIDE SEQUENCE [LARGE SCALE GENOMIC DNA]</scope>
    <source>
        <strain evidence="1">GS</strain>
    </source>
</reference>
<evidence type="ECO:0000313" key="2">
    <source>
        <dbReference type="Proteomes" id="UP000316238"/>
    </source>
</evidence>
<accession>A0A521G1N8</accession>
<dbReference type="GO" id="GO:0019867">
    <property type="term" value="C:outer membrane"/>
    <property type="evidence" value="ECO:0007669"/>
    <property type="project" value="InterPro"/>
</dbReference>
<dbReference type="Pfam" id="PF04390">
    <property type="entry name" value="LptE"/>
    <property type="match status" value="1"/>
</dbReference>
<organism evidence="1 2">
    <name type="scientific">Candidatus Electronema aureum</name>
    <dbReference type="NCBI Taxonomy" id="2005002"/>
    <lineage>
        <taxon>Bacteria</taxon>
        <taxon>Pseudomonadati</taxon>
        <taxon>Thermodesulfobacteriota</taxon>
        <taxon>Desulfobulbia</taxon>
        <taxon>Desulfobulbales</taxon>
        <taxon>Desulfobulbaceae</taxon>
        <taxon>Candidatus Electronema</taxon>
    </lineage>
</organism>
<dbReference type="GO" id="GO:0043165">
    <property type="term" value="P:Gram-negative-bacterium-type cell outer membrane assembly"/>
    <property type="evidence" value="ECO:0007669"/>
    <property type="project" value="InterPro"/>
</dbReference>
<comment type="caution">
    <text evidence="1">The sequence shown here is derived from an EMBL/GenBank/DDBJ whole genome shotgun (WGS) entry which is preliminary data.</text>
</comment>
<sequence length="186" mass="20911">MNPKEPTVNRTYAKLLFVLCLSLLLGGCGGYYFPSVYDGPEVSIYMPTWSNRTDKLGIDSTMYNSLSSWFLKSDKISLTKEKEGADMILAGEITSIHLPSIGWSGAARTTDVKVELILRYVLKDMKSGKILWEEPNQVWTEDYNTVAQQASSEDEAIEHILNDVSEKIYLGTISRIRTMSQKNVAQ</sequence>
<proteinExistence type="predicted"/>
<protein>
    <submittedName>
        <fullName evidence="1">Lipopolysaccharide-assembly</fullName>
    </submittedName>
</protein>
<dbReference type="EMBL" id="NQJD01000014">
    <property type="protein sequence ID" value="TAA74940.1"/>
    <property type="molecule type" value="Genomic_DNA"/>
</dbReference>
<keyword evidence="2" id="KW-1185">Reference proteome</keyword>
<gene>
    <name evidence="1" type="ORF">CDV28_11425</name>
</gene>
<name>A0A521G1N8_9BACT</name>
<dbReference type="PROSITE" id="PS51257">
    <property type="entry name" value="PROKAR_LIPOPROTEIN"/>
    <property type="match status" value="1"/>
</dbReference>
<evidence type="ECO:0000313" key="1">
    <source>
        <dbReference type="EMBL" id="TAA74940.1"/>
    </source>
</evidence>
<dbReference type="InterPro" id="IPR007485">
    <property type="entry name" value="LPS_assembly_LptE"/>
</dbReference>